<comment type="catalytic activity">
    <reaction evidence="27">
        <text>L-seryl-[protein] + ATP = O-phospho-L-seryl-[protein] + ADP + H(+)</text>
        <dbReference type="Rhea" id="RHEA:17989"/>
        <dbReference type="Rhea" id="RHEA-COMP:9863"/>
        <dbReference type="Rhea" id="RHEA-COMP:11604"/>
        <dbReference type="ChEBI" id="CHEBI:15378"/>
        <dbReference type="ChEBI" id="CHEBI:29999"/>
        <dbReference type="ChEBI" id="CHEBI:30616"/>
        <dbReference type="ChEBI" id="CHEBI:83421"/>
        <dbReference type="ChEBI" id="CHEBI:456216"/>
        <dbReference type="EC" id="2.7.11.1"/>
    </reaction>
</comment>
<dbReference type="InterPro" id="IPR008271">
    <property type="entry name" value="Ser/Thr_kinase_AS"/>
</dbReference>
<accession>A0A662Z1X6</accession>
<reference evidence="36 37" key="1">
    <citation type="submission" date="2019-01" db="EMBL/GenBank/DDBJ databases">
        <title>Draft Genome and Complete Hox-Cluster Characterization of the Sterlet Sturgeon (Acipenser ruthenus).</title>
        <authorList>
            <person name="Wei Q."/>
        </authorList>
    </citation>
    <scope>NUCLEOTIDE SEQUENCE [LARGE SCALE GENOMIC DNA]</scope>
    <source>
        <strain evidence="36">WHYD16114868_AA</strain>
        <tissue evidence="36">Blood</tissue>
    </source>
</reference>
<evidence type="ECO:0000256" key="30">
    <source>
        <dbReference type="ARBA" id="ARBA00078578"/>
    </source>
</evidence>
<dbReference type="GO" id="GO:1905898">
    <property type="term" value="P:positive regulation of response to endoplasmic reticulum stress"/>
    <property type="evidence" value="ECO:0007669"/>
    <property type="project" value="UniProtKB-ARBA"/>
</dbReference>
<evidence type="ECO:0000256" key="33">
    <source>
        <dbReference type="SAM" id="SignalP"/>
    </source>
</evidence>
<evidence type="ECO:0000256" key="12">
    <source>
        <dbReference type="ARBA" id="ARBA00022765"/>
    </source>
</evidence>
<dbReference type="InterPro" id="IPR038357">
    <property type="entry name" value="KEN_sf"/>
</dbReference>
<dbReference type="PROSITE" id="PS51392">
    <property type="entry name" value="KEN"/>
    <property type="match status" value="2"/>
</dbReference>
<dbReference type="Gene3D" id="1.20.1440.180">
    <property type="entry name" value="KEN domain"/>
    <property type="match status" value="2"/>
</dbReference>
<comment type="subcellular location">
    <subcellularLocation>
        <location evidence="2">Endoplasmic reticulum membrane</location>
        <topology evidence="2">Single-pass type I membrane protein</topology>
    </subcellularLocation>
</comment>
<evidence type="ECO:0000256" key="21">
    <source>
        <dbReference type="ARBA" id="ARBA00023157"/>
    </source>
</evidence>
<dbReference type="InterPro" id="IPR011009">
    <property type="entry name" value="Kinase-like_dom_sf"/>
</dbReference>
<evidence type="ECO:0000256" key="19">
    <source>
        <dbReference type="ARBA" id="ARBA00023015"/>
    </source>
</evidence>
<evidence type="ECO:0000313" key="36">
    <source>
        <dbReference type="EMBL" id="RXN02112.1"/>
    </source>
</evidence>
<dbReference type="InterPro" id="IPR011047">
    <property type="entry name" value="Quinoprotein_ADH-like_sf"/>
</dbReference>
<dbReference type="GO" id="GO:0070059">
    <property type="term" value="P:intrinsic apoptotic signaling pathway in response to endoplasmic reticulum stress"/>
    <property type="evidence" value="ECO:0007669"/>
    <property type="project" value="TreeGrafter"/>
</dbReference>
<feature type="signal peptide" evidence="33">
    <location>
        <begin position="1"/>
        <end position="27"/>
    </location>
</feature>
<dbReference type="Pfam" id="PF06479">
    <property type="entry name" value="Ribonuc_2-5A"/>
    <property type="match status" value="2"/>
</dbReference>
<dbReference type="SUPFAM" id="SSF56112">
    <property type="entry name" value="Protein kinase-like (PK-like)"/>
    <property type="match status" value="2"/>
</dbReference>
<dbReference type="GO" id="GO:0033120">
    <property type="term" value="P:positive regulation of RNA splicing"/>
    <property type="evidence" value="ECO:0007669"/>
    <property type="project" value="UniProtKB-ARBA"/>
</dbReference>
<dbReference type="GO" id="GO:0016787">
    <property type="term" value="F:hydrolase activity"/>
    <property type="evidence" value="ECO:0007669"/>
    <property type="project" value="UniProtKB-KW"/>
</dbReference>
<dbReference type="GO" id="GO:0042803">
    <property type="term" value="F:protein homodimerization activity"/>
    <property type="evidence" value="ECO:0007669"/>
    <property type="project" value="UniProtKB-ARBA"/>
</dbReference>
<protein>
    <recommendedName>
        <fullName evidence="28">Serine/threonine-protein kinase/endoribonuclease IRE1</fullName>
        <ecNumber evidence="3">2.7.11.1</ecNumber>
    </recommendedName>
    <alternativeName>
        <fullName evidence="29">Endoplasmic reticulum-to-nucleus signaling 1</fullName>
    </alternativeName>
    <alternativeName>
        <fullName evidence="30">Inositol-requiring protein 1</fullName>
    </alternativeName>
    <alternativeName>
        <fullName evidence="31">Ire1-alpha</fullName>
    </alternativeName>
</protein>
<evidence type="ECO:0000256" key="27">
    <source>
        <dbReference type="ARBA" id="ARBA00048679"/>
    </source>
</evidence>
<keyword evidence="21" id="KW-1015">Disulfide bond</keyword>
<evidence type="ECO:0000256" key="4">
    <source>
        <dbReference type="ARBA" id="ARBA00022527"/>
    </source>
</evidence>
<dbReference type="GO" id="GO:0046872">
    <property type="term" value="F:metal ion binding"/>
    <property type="evidence" value="ECO:0007669"/>
    <property type="project" value="UniProtKB-KW"/>
</dbReference>
<keyword evidence="15" id="KW-0256">Endoplasmic reticulum</keyword>
<evidence type="ECO:0000256" key="2">
    <source>
        <dbReference type="ARBA" id="ARBA00004115"/>
    </source>
</evidence>
<evidence type="ECO:0000256" key="3">
    <source>
        <dbReference type="ARBA" id="ARBA00012513"/>
    </source>
</evidence>
<evidence type="ECO:0000256" key="28">
    <source>
        <dbReference type="ARBA" id="ARBA00073767"/>
    </source>
</evidence>
<evidence type="ECO:0000256" key="8">
    <source>
        <dbReference type="ARBA" id="ARBA00022703"/>
    </source>
</evidence>
<keyword evidence="16" id="KW-0067">ATP-binding</keyword>
<feature type="region of interest" description="Disordered" evidence="32">
    <location>
        <begin position="483"/>
        <end position="514"/>
    </location>
</feature>
<keyword evidence="24" id="KW-0834">Unfolded protein response</keyword>
<keyword evidence="12" id="KW-0013">ADP-ribosylation</keyword>
<comment type="cofactor">
    <cofactor evidence="1">
        <name>Mg(2+)</name>
        <dbReference type="ChEBI" id="CHEBI:18420"/>
    </cofactor>
</comment>
<evidence type="ECO:0000256" key="29">
    <source>
        <dbReference type="ARBA" id="ARBA00076266"/>
    </source>
</evidence>
<dbReference type="GO" id="GO:0004521">
    <property type="term" value="F:RNA endonuclease activity"/>
    <property type="evidence" value="ECO:0007669"/>
    <property type="project" value="InterPro"/>
</dbReference>
<dbReference type="SMART" id="SM00580">
    <property type="entry name" value="PUG"/>
    <property type="match status" value="1"/>
</dbReference>
<dbReference type="CDD" id="cd13982">
    <property type="entry name" value="STKc_IRE1"/>
    <property type="match status" value="1"/>
</dbReference>
<evidence type="ECO:0000256" key="6">
    <source>
        <dbReference type="ARBA" id="ARBA00022679"/>
    </source>
</evidence>
<dbReference type="GO" id="GO:1990604">
    <property type="term" value="C:IRE1-TRAF2-ASK1 complex"/>
    <property type="evidence" value="ECO:0007669"/>
    <property type="project" value="TreeGrafter"/>
</dbReference>
<dbReference type="CDD" id="cd10422">
    <property type="entry name" value="RNase_Ire1"/>
    <property type="match status" value="1"/>
</dbReference>
<evidence type="ECO:0000256" key="26">
    <source>
        <dbReference type="ARBA" id="ARBA00047899"/>
    </source>
</evidence>
<evidence type="ECO:0000256" key="24">
    <source>
        <dbReference type="ARBA" id="ARBA00023230"/>
    </source>
</evidence>
<keyword evidence="37" id="KW-1185">Reference proteome</keyword>
<dbReference type="FunFam" id="3.30.200.20:FF:000077">
    <property type="entry name" value="Putative Serine/threonine-protein kinase/endoribonuclease IRE1"/>
    <property type="match status" value="1"/>
</dbReference>
<evidence type="ECO:0000256" key="18">
    <source>
        <dbReference type="ARBA" id="ARBA00022989"/>
    </source>
</evidence>
<feature type="domain" description="Protein kinase" evidence="34">
    <location>
        <begin position="596"/>
        <end position="847"/>
    </location>
</feature>
<dbReference type="EMBL" id="SCEB01000002">
    <property type="protein sequence ID" value="RXN02112.1"/>
    <property type="molecule type" value="Genomic_DNA"/>
</dbReference>
<evidence type="ECO:0000256" key="9">
    <source>
        <dbReference type="ARBA" id="ARBA00022723"/>
    </source>
</evidence>
<evidence type="ECO:0000256" key="23">
    <source>
        <dbReference type="ARBA" id="ARBA00023180"/>
    </source>
</evidence>
<keyword evidence="20" id="KW-0472">Membrane</keyword>
<keyword evidence="10 33" id="KW-0732">Signal</keyword>
<dbReference type="SMART" id="SM00564">
    <property type="entry name" value="PQQ"/>
    <property type="match status" value="6"/>
</dbReference>
<evidence type="ECO:0000256" key="32">
    <source>
        <dbReference type="SAM" id="MobiDB-lite"/>
    </source>
</evidence>
<dbReference type="FunFam" id="2.130.10.10:FF:000225">
    <property type="entry name" value="Endoplasmic reticulum to nucleus-signaling 1"/>
    <property type="match status" value="1"/>
</dbReference>
<dbReference type="GO" id="GO:0010629">
    <property type="term" value="P:negative regulation of gene expression"/>
    <property type="evidence" value="ECO:0007669"/>
    <property type="project" value="UniProtKB-ARBA"/>
</dbReference>
<gene>
    <name evidence="36" type="ORF">EOD39_1648</name>
</gene>
<keyword evidence="4" id="KW-0723">Serine/threonine-protein kinase</keyword>
<keyword evidence="14" id="KW-0378">Hydrolase</keyword>
<evidence type="ECO:0000256" key="5">
    <source>
        <dbReference type="ARBA" id="ARBA00022553"/>
    </source>
</evidence>
<dbReference type="CDD" id="cd09769">
    <property type="entry name" value="Luminal_IRE1"/>
    <property type="match status" value="1"/>
</dbReference>
<dbReference type="PANTHER" id="PTHR13954:SF15">
    <property type="entry name" value="SERINE_THREONINE-PROTEIN KINASE_ENDORIBONUCLEASE IRE2"/>
    <property type="match status" value="1"/>
</dbReference>
<evidence type="ECO:0000256" key="10">
    <source>
        <dbReference type="ARBA" id="ARBA00022729"/>
    </source>
</evidence>
<feature type="domain" description="KEN" evidence="35">
    <location>
        <begin position="850"/>
        <end position="982"/>
    </location>
</feature>
<keyword evidence="17" id="KW-0460">Magnesium</keyword>
<dbReference type="FunFam" id="1.20.1440.180:FF:000001">
    <property type="entry name" value="Serine/threonine-protein kinase/endoribonuclease IRE1"/>
    <property type="match status" value="1"/>
</dbReference>
<keyword evidence="22" id="KW-0804">Transcription</keyword>
<evidence type="ECO:0000313" key="37">
    <source>
        <dbReference type="Proteomes" id="UP000289886"/>
    </source>
</evidence>
<feature type="region of interest" description="Disordered" evidence="32">
    <location>
        <begin position="558"/>
        <end position="578"/>
    </location>
</feature>
<keyword evidence="19" id="KW-0805">Transcription regulation</keyword>
<comment type="caution">
    <text evidence="36">The sequence shown here is derived from an EMBL/GenBank/DDBJ whole genome shotgun (WGS) entry which is preliminary data.</text>
</comment>
<dbReference type="SMART" id="SM00220">
    <property type="entry name" value="S_TKc"/>
    <property type="match status" value="2"/>
</dbReference>
<feature type="compositionally biased region" description="Basic and acidic residues" evidence="32">
    <location>
        <begin position="495"/>
        <end position="507"/>
    </location>
</feature>
<dbReference type="GO" id="GO:0005524">
    <property type="term" value="F:ATP binding"/>
    <property type="evidence" value="ECO:0007669"/>
    <property type="project" value="UniProtKB-KW"/>
</dbReference>
<keyword evidence="13 36" id="KW-0418">Kinase</keyword>
<keyword evidence="5" id="KW-0597">Phosphoprotein</keyword>
<dbReference type="InterPro" id="IPR015943">
    <property type="entry name" value="WD40/YVTN_repeat-like_dom_sf"/>
</dbReference>
<dbReference type="InterPro" id="IPR010513">
    <property type="entry name" value="KEN_dom"/>
</dbReference>
<keyword evidence="8" id="KW-0053">Apoptosis</keyword>
<sequence>MMVPFLTLVTHALLLIILGNNFLKCHAGNSVTLPETLLFVSTLDGNLHAVSKQSGDIKWTLKEDPILQVPVYLTEPGFLPDPNDGSLYVFGDKNNDGLMCHAGNSVTLPETLLFVSTLDGNLHAVSKQSGDIKWTLKEDPILQVPVYLTEPGFLPDPNDGSLYVFGDKNNDGLMKLPFTIPELVHSSPCRSSDGVLYTGKKHDTWFVVDPKTGEKQTTLTTETSSNICPSAPLLYIGRSEYMITMYDTKTREVRWNATYNDYSAPRCDEKYDYKMAHFASSGDGLVVTVDRDSGDMLWMQNYGSPVVGVYIWQQDSLRRIPLLNVAMETLRYLTFHSQSIRMMSYQFMKEQASTKTQLVPSLYVGKFDTNFYASTSLVHEGVAIVPRGITLARIEGPTTDDVTVRVEGECVITPSTDVKYPQGSTTTNIHNQWLLIGHHELPPAAHTTLLRAFPENLRRTSEAVIPTRPRRWTLFDDFLALNEPGDLPTSSEGDGWQRFDPPQHEDPPAEPLPESVGQDIVTATVIAVLLGGWLVFALTYPKTSMRVPPAGADYYSNSESDRNISNGPAQHQNSTFSSSAVGDVETDEVVIGKISFKPKDVLGHGGEGTFVFRGRFDDRNVAVKRILPECFDFADREVQLLRESDEHPNVIRYFCTEKDKQFYYIATELCAATLQEYVEDPIFNALEIDPVTILHQTMSGLSHLHSLNIVHRDLKPRNILISLPNSLGRVRAVISDFGLCKKLPAGRHSFSLRSGIPGTEGWIAPETYAVDVFSAGCVFYYVISRGQHPFGDTIRRQANILSGAYTLDHFMEDFYEDVIAEHLIMQMISSKPQERPSTSCVLKHPFFWSREKQLQFFQDVSDRIEKEPAEGLIVNRLESGARTVVRTNWRMHISIPLQTDLRKFRTYKGNSVRDLLRAMRNKYVEDPIFNALEIDPVTILHQTMSGLSHLHSLNIVHRDLKPRNILISLPNSLGRVRAVISDFGLCKKLPAGRHSFSLRSGIPGTEGWIAPETYAVDVFSAGCVFYYVISRGQHPFGDTIRRQANILSGAYTLDHFMEDFYEDVIAEHLIMQMISSKPQERPSTSCVLKHPFFWSREKQLQFFQDVSDRIEKEPAEGLIVNRLESGARTVVRTNWRMHISIPLQTDLRKFRTYKGNSVRDLLRAMRNKKHHYHELPLDVQATLGEVPDQFVQYFTSRFPRLLLHTHSAMRICAHERLLHPYYSQETSSQTLQQQVINQSAEIPATWKQ</sequence>
<evidence type="ECO:0000256" key="17">
    <source>
        <dbReference type="ARBA" id="ARBA00022842"/>
    </source>
</evidence>
<keyword evidence="23" id="KW-0325">Glycoprotein</keyword>
<evidence type="ECO:0000256" key="16">
    <source>
        <dbReference type="ARBA" id="ARBA00022840"/>
    </source>
</evidence>
<evidence type="ECO:0000256" key="22">
    <source>
        <dbReference type="ARBA" id="ARBA00023163"/>
    </source>
</evidence>
<dbReference type="AlphaFoldDB" id="A0A662Z1X6"/>
<evidence type="ECO:0000259" key="35">
    <source>
        <dbReference type="PROSITE" id="PS51392"/>
    </source>
</evidence>
<evidence type="ECO:0000256" key="1">
    <source>
        <dbReference type="ARBA" id="ARBA00001946"/>
    </source>
</evidence>
<dbReference type="Proteomes" id="UP000289886">
    <property type="component" value="Unassembled WGS sequence"/>
</dbReference>
<evidence type="ECO:0000256" key="20">
    <source>
        <dbReference type="ARBA" id="ARBA00023136"/>
    </source>
</evidence>
<dbReference type="InterPro" id="IPR000719">
    <property type="entry name" value="Prot_kinase_dom"/>
</dbReference>
<evidence type="ECO:0000256" key="31">
    <source>
        <dbReference type="ARBA" id="ARBA00083182"/>
    </source>
</evidence>
<comment type="catalytic activity">
    <reaction evidence="26">
        <text>L-threonyl-[protein] + ATP = O-phospho-L-threonyl-[protein] + ADP + H(+)</text>
        <dbReference type="Rhea" id="RHEA:46608"/>
        <dbReference type="Rhea" id="RHEA-COMP:11060"/>
        <dbReference type="Rhea" id="RHEA-COMP:11605"/>
        <dbReference type="ChEBI" id="CHEBI:15378"/>
        <dbReference type="ChEBI" id="CHEBI:30013"/>
        <dbReference type="ChEBI" id="CHEBI:30616"/>
        <dbReference type="ChEBI" id="CHEBI:61977"/>
        <dbReference type="ChEBI" id="CHEBI:456216"/>
        <dbReference type="EC" id="2.7.11.1"/>
    </reaction>
</comment>
<keyword evidence="9" id="KW-0479">Metal-binding</keyword>
<evidence type="ECO:0000259" key="34">
    <source>
        <dbReference type="PROSITE" id="PS50011"/>
    </source>
</evidence>
<evidence type="ECO:0000256" key="25">
    <source>
        <dbReference type="ARBA" id="ARBA00023268"/>
    </source>
</evidence>
<dbReference type="PROSITE" id="PS50011">
    <property type="entry name" value="PROTEIN_KINASE_DOM"/>
    <property type="match status" value="2"/>
</dbReference>
<feature type="domain" description="KEN" evidence="35">
    <location>
        <begin position="1096"/>
        <end position="1224"/>
    </location>
</feature>
<dbReference type="FunFam" id="1.10.510.10:FF:000215">
    <property type="entry name" value="serine/threonine-protein kinase/endoribonuclease IRE1 isoform X1"/>
    <property type="match status" value="1"/>
</dbReference>
<keyword evidence="25" id="KW-0511">Multifunctional enzyme</keyword>
<dbReference type="Gene3D" id="2.130.10.10">
    <property type="entry name" value="YVTN repeat-like/Quinoprotein amine dehydrogenase"/>
    <property type="match status" value="1"/>
</dbReference>
<dbReference type="InterPro" id="IPR018391">
    <property type="entry name" value="PQQ_b-propeller_rpt"/>
</dbReference>
<dbReference type="GO" id="GO:0006397">
    <property type="term" value="P:mRNA processing"/>
    <property type="evidence" value="ECO:0007669"/>
    <property type="project" value="InterPro"/>
</dbReference>
<dbReference type="Gene3D" id="1.10.510.10">
    <property type="entry name" value="Transferase(Phosphotransferase) domain 1"/>
    <property type="match status" value="2"/>
</dbReference>
<evidence type="ECO:0000256" key="11">
    <source>
        <dbReference type="ARBA" id="ARBA00022741"/>
    </source>
</evidence>
<evidence type="ECO:0000256" key="14">
    <source>
        <dbReference type="ARBA" id="ARBA00022801"/>
    </source>
</evidence>
<proteinExistence type="predicted"/>
<evidence type="ECO:0000256" key="15">
    <source>
        <dbReference type="ARBA" id="ARBA00022824"/>
    </source>
</evidence>
<feature type="domain" description="Protein kinase" evidence="34">
    <location>
        <begin position="846"/>
        <end position="1093"/>
    </location>
</feature>
<evidence type="ECO:0000256" key="7">
    <source>
        <dbReference type="ARBA" id="ARBA00022692"/>
    </source>
</evidence>
<dbReference type="InterPro" id="IPR045133">
    <property type="entry name" value="IRE1/2-like"/>
</dbReference>
<name>A0A662Z1X6_ACIRT</name>
<dbReference type="GO" id="GO:0051082">
    <property type="term" value="F:unfolded protein binding"/>
    <property type="evidence" value="ECO:0007669"/>
    <property type="project" value="TreeGrafter"/>
</dbReference>
<dbReference type="GO" id="GO:0004674">
    <property type="term" value="F:protein serine/threonine kinase activity"/>
    <property type="evidence" value="ECO:0007669"/>
    <property type="project" value="UniProtKB-KW"/>
</dbReference>
<organism evidence="36 37">
    <name type="scientific">Acipenser ruthenus</name>
    <name type="common">Sterlet sturgeon</name>
    <dbReference type="NCBI Taxonomy" id="7906"/>
    <lineage>
        <taxon>Eukaryota</taxon>
        <taxon>Metazoa</taxon>
        <taxon>Chordata</taxon>
        <taxon>Craniata</taxon>
        <taxon>Vertebrata</taxon>
        <taxon>Euteleostomi</taxon>
        <taxon>Actinopterygii</taxon>
        <taxon>Chondrostei</taxon>
        <taxon>Acipenseriformes</taxon>
        <taxon>Acipenseridae</taxon>
        <taxon>Acipenser</taxon>
    </lineage>
</organism>
<dbReference type="Gene3D" id="3.30.200.20">
    <property type="entry name" value="Phosphorylase Kinase, domain 1"/>
    <property type="match status" value="1"/>
</dbReference>
<keyword evidence="11" id="KW-0547">Nucleotide-binding</keyword>
<feature type="chain" id="PRO_5025014414" description="Serine/threonine-protein kinase/endoribonuclease IRE1" evidence="33">
    <location>
        <begin position="28"/>
        <end position="1248"/>
    </location>
</feature>
<dbReference type="PROSITE" id="PS00108">
    <property type="entry name" value="PROTEIN_KINASE_ST"/>
    <property type="match status" value="2"/>
</dbReference>
<keyword evidence="18" id="KW-1133">Transmembrane helix</keyword>
<dbReference type="GO" id="GO:0036498">
    <property type="term" value="P:IRE1-mediated unfolded protein response"/>
    <property type="evidence" value="ECO:0007669"/>
    <property type="project" value="UniProtKB-ARBA"/>
</dbReference>
<dbReference type="PANTHER" id="PTHR13954">
    <property type="entry name" value="IRE1-RELATED"/>
    <property type="match status" value="1"/>
</dbReference>
<dbReference type="EC" id="2.7.11.1" evidence="3"/>
<dbReference type="SUPFAM" id="SSF50998">
    <property type="entry name" value="Quinoprotein alcohol dehydrogenase-like"/>
    <property type="match status" value="1"/>
</dbReference>
<evidence type="ECO:0000256" key="13">
    <source>
        <dbReference type="ARBA" id="ARBA00022777"/>
    </source>
</evidence>
<dbReference type="Pfam" id="PF00069">
    <property type="entry name" value="Pkinase"/>
    <property type="match status" value="2"/>
</dbReference>
<keyword evidence="6" id="KW-0808">Transferase</keyword>
<keyword evidence="7" id="KW-0812">Transmembrane</keyword>